<feature type="region of interest" description="Disordered" evidence="1">
    <location>
        <begin position="797"/>
        <end position="834"/>
    </location>
</feature>
<reference evidence="3 4" key="1">
    <citation type="submission" date="2023-03" db="EMBL/GenBank/DDBJ databases">
        <title>Complete genome sequences of several Auritidibacter ignavus strains isolated from ear infections.</title>
        <authorList>
            <person name="Baehr T."/>
            <person name="Baumhoegger A.M."/>
        </authorList>
    </citation>
    <scope>NUCLEOTIDE SEQUENCE [LARGE SCALE GENOMIC DNA]</scope>
    <source>
        <strain evidence="3 4">BABAE-6</strain>
    </source>
</reference>
<keyword evidence="3" id="KW-0347">Helicase</keyword>
<evidence type="ECO:0000313" key="4">
    <source>
        <dbReference type="Proteomes" id="UP001224674"/>
    </source>
</evidence>
<organism evidence="3 4">
    <name type="scientific">Auritidibacter ignavus</name>
    <dbReference type="NCBI Taxonomy" id="678932"/>
    <lineage>
        <taxon>Bacteria</taxon>
        <taxon>Bacillati</taxon>
        <taxon>Actinomycetota</taxon>
        <taxon>Actinomycetes</taxon>
        <taxon>Micrococcales</taxon>
        <taxon>Micrococcaceae</taxon>
        <taxon>Auritidibacter</taxon>
    </lineage>
</organism>
<keyword evidence="4" id="KW-1185">Reference proteome</keyword>
<proteinExistence type="predicted"/>
<dbReference type="Pfam" id="PF13625">
    <property type="entry name" value="Helicase_C_3"/>
    <property type="match status" value="1"/>
</dbReference>
<evidence type="ECO:0000313" key="3">
    <source>
        <dbReference type="EMBL" id="WGH94446.1"/>
    </source>
</evidence>
<gene>
    <name evidence="3" type="ORF">QDX21_06625</name>
</gene>
<name>A0AAJ6AJ43_9MICC</name>
<dbReference type="InterPro" id="IPR032830">
    <property type="entry name" value="XPB/Ssl2_N"/>
</dbReference>
<feature type="compositionally biased region" description="Acidic residues" evidence="1">
    <location>
        <begin position="824"/>
        <end position="834"/>
    </location>
</feature>
<sequence>MPSEHTFSRRLTTTPVRRIKGWLHRCDKNQLVELFTSRPDLATTGSLPPPENLEELARRCLSISSLTRCLAGLNRSQRDVLEALAVATDLSGASALSSSAGTVDSATIRHLLAVPDSASPDVDQVLDELSWVLLIFAQSPSYDSAQQHWMLPAEVRQAIGPHPAGLATEVSAPELNELPATARSLLTQARTVRATTLSELDEQSGSDPADGSADQAELISELYRLRIHPVRSQRTATALIHRLRNLGLVRTPAGTQQVIFPARYGLALTGGTLINREFRATPVTPPLQQISPDELATATVTEVSTLLEHLQLVLDADMVREGLPEVKAGGLSVRGFRALQTEIAAQARLSESRLHFLLHLAATACLLTRDRDHSRWTLTPLGHGFRGLPPERRWVWLIRCWLQSTGPALTRRTDRALSSDATQEDQGRWRRIFFRAAAELSSPQTTRSPRRILPVLATRMSWLAGEDPFTPLSRPIAEVIDDAVALGLLCAGALTQPGQLIAHDRFLQALATLRDLLPETADTVRILPDHTLITTAPPSPELAVILARWAKVESSGYATVYRIKEQTVRAGLDTGASHHELLQFLEQVSEDPIPETLTRLIVETTTDYQRIRLGSAGSWIRCRYPEELDVLLNSPRADRLAAQRLSDTVAVSSLTAHQLHRALTELGLTVPPPQASSGSSTAEGQTTHTVLDDYAELARYVDAELAEAGLCRTADDRRHQHQLAEYLTQADTADHTDSALTSATTPLSRDTEQAVSVSVIRLAAERGIPMLVTYTDQSGHLQQHFLRSPRLRHGAVVETAEPQGQSDPTPPIPLFRILSAEPPEANDVDPDDPM</sequence>
<dbReference type="GO" id="GO:0004386">
    <property type="term" value="F:helicase activity"/>
    <property type="evidence" value="ECO:0007669"/>
    <property type="project" value="UniProtKB-KW"/>
</dbReference>
<dbReference type="EMBL" id="CP122566">
    <property type="protein sequence ID" value="WGH94446.1"/>
    <property type="molecule type" value="Genomic_DNA"/>
</dbReference>
<dbReference type="Proteomes" id="UP001224674">
    <property type="component" value="Chromosome"/>
</dbReference>
<dbReference type="AlphaFoldDB" id="A0AAJ6AJ43"/>
<keyword evidence="3" id="KW-0067">ATP-binding</keyword>
<keyword evidence="3" id="KW-0547">Nucleotide-binding</keyword>
<keyword evidence="3" id="KW-0378">Hydrolase</keyword>
<evidence type="ECO:0000256" key="1">
    <source>
        <dbReference type="SAM" id="MobiDB-lite"/>
    </source>
</evidence>
<accession>A0AAJ6AJ43</accession>
<feature type="domain" description="Helicase XPB/Ssl2 N-terminal" evidence="2">
    <location>
        <begin position="527"/>
        <end position="645"/>
    </location>
</feature>
<evidence type="ECO:0000259" key="2">
    <source>
        <dbReference type="Pfam" id="PF13625"/>
    </source>
</evidence>
<protein>
    <submittedName>
        <fullName evidence="3">Helicase-associated domain-containing protein</fullName>
    </submittedName>
</protein>
<dbReference type="RefSeq" id="WP_279675423.1">
    <property type="nucleotide sequence ID" value="NZ_CP122566.1"/>
</dbReference>